<sequence length="105" mass="11773">MVVSLVKSRHGWGCWAEAWRVHEFVECEWWCRRGCGRGQGLFCGVKMLCCQCWRGFGHGAEAAGSAWAKRVADRVPRLGVECHAYSTPRRGWFCLQGGLGLKADV</sequence>
<evidence type="ECO:0000313" key="1">
    <source>
        <dbReference type="EMBL" id="MED6112759.1"/>
    </source>
</evidence>
<gene>
    <name evidence="1" type="ORF">PIB30_064559</name>
</gene>
<evidence type="ECO:0000313" key="2">
    <source>
        <dbReference type="Proteomes" id="UP001341840"/>
    </source>
</evidence>
<name>A0ABU6QNS3_9FABA</name>
<reference evidence="1 2" key="1">
    <citation type="journal article" date="2023" name="Plants (Basel)">
        <title>Bridging the Gap: Combining Genomics and Transcriptomics Approaches to Understand Stylosanthes scabra, an Orphan Legume from the Brazilian Caatinga.</title>
        <authorList>
            <person name="Ferreira-Neto J.R.C."/>
            <person name="da Silva M.D."/>
            <person name="Binneck E."/>
            <person name="de Melo N.F."/>
            <person name="da Silva R.H."/>
            <person name="de Melo A.L.T.M."/>
            <person name="Pandolfi V."/>
            <person name="Bustamante F.O."/>
            <person name="Brasileiro-Vidal A.C."/>
            <person name="Benko-Iseppon A.M."/>
        </authorList>
    </citation>
    <scope>NUCLEOTIDE SEQUENCE [LARGE SCALE GENOMIC DNA]</scope>
    <source>
        <tissue evidence="1">Leaves</tissue>
    </source>
</reference>
<comment type="caution">
    <text evidence="1">The sequence shown here is derived from an EMBL/GenBank/DDBJ whole genome shotgun (WGS) entry which is preliminary data.</text>
</comment>
<dbReference type="Proteomes" id="UP001341840">
    <property type="component" value="Unassembled WGS sequence"/>
</dbReference>
<proteinExistence type="predicted"/>
<keyword evidence="2" id="KW-1185">Reference proteome</keyword>
<accession>A0ABU6QNS3</accession>
<protein>
    <submittedName>
        <fullName evidence="1">Uncharacterized protein</fullName>
    </submittedName>
</protein>
<organism evidence="1 2">
    <name type="scientific">Stylosanthes scabra</name>
    <dbReference type="NCBI Taxonomy" id="79078"/>
    <lineage>
        <taxon>Eukaryota</taxon>
        <taxon>Viridiplantae</taxon>
        <taxon>Streptophyta</taxon>
        <taxon>Embryophyta</taxon>
        <taxon>Tracheophyta</taxon>
        <taxon>Spermatophyta</taxon>
        <taxon>Magnoliopsida</taxon>
        <taxon>eudicotyledons</taxon>
        <taxon>Gunneridae</taxon>
        <taxon>Pentapetalae</taxon>
        <taxon>rosids</taxon>
        <taxon>fabids</taxon>
        <taxon>Fabales</taxon>
        <taxon>Fabaceae</taxon>
        <taxon>Papilionoideae</taxon>
        <taxon>50 kb inversion clade</taxon>
        <taxon>dalbergioids sensu lato</taxon>
        <taxon>Dalbergieae</taxon>
        <taxon>Pterocarpus clade</taxon>
        <taxon>Stylosanthes</taxon>
    </lineage>
</organism>
<dbReference type="EMBL" id="JASCZI010000631">
    <property type="protein sequence ID" value="MED6112759.1"/>
    <property type="molecule type" value="Genomic_DNA"/>
</dbReference>